<accession>A0A380FBW5</accession>
<name>A0A380FBW5_STAGA</name>
<dbReference type="Proteomes" id="UP000255277">
    <property type="component" value="Unassembled WGS sequence"/>
</dbReference>
<reference evidence="1 2" key="1">
    <citation type="submission" date="2018-06" db="EMBL/GenBank/DDBJ databases">
        <authorList>
            <consortium name="Pathogen Informatics"/>
            <person name="Doyle S."/>
        </authorList>
    </citation>
    <scope>NUCLEOTIDE SEQUENCE [LARGE SCALE GENOMIC DNA]</scope>
    <source>
        <strain evidence="1 2">NCTC12195</strain>
    </source>
</reference>
<protein>
    <submittedName>
        <fullName evidence="1">Sulfurtransferase</fullName>
    </submittedName>
</protein>
<gene>
    <name evidence="1" type="ORF">NCTC12195_00114</name>
</gene>
<dbReference type="AlphaFoldDB" id="A0A380FBW5"/>
<proteinExistence type="predicted"/>
<keyword evidence="1" id="KW-0808">Transferase</keyword>
<sequence>MNATSTVVIQSVTKQILVSEENEARYLGACSHECAAHERNRYVKKHNISDVEKARRLENFNALVNQ</sequence>
<evidence type="ECO:0000313" key="2">
    <source>
        <dbReference type="Proteomes" id="UP000255277"/>
    </source>
</evidence>
<dbReference type="EMBL" id="UHDK01000001">
    <property type="protein sequence ID" value="SUM30714.1"/>
    <property type="molecule type" value="Genomic_DNA"/>
</dbReference>
<organism evidence="1 2">
    <name type="scientific">Staphylococcus gallinarum</name>
    <dbReference type="NCBI Taxonomy" id="1293"/>
    <lineage>
        <taxon>Bacteria</taxon>
        <taxon>Bacillati</taxon>
        <taxon>Bacillota</taxon>
        <taxon>Bacilli</taxon>
        <taxon>Bacillales</taxon>
        <taxon>Staphylococcaceae</taxon>
        <taxon>Staphylococcus</taxon>
    </lineage>
</organism>
<evidence type="ECO:0000313" key="1">
    <source>
        <dbReference type="EMBL" id="SUM30714.1"/>
    </source>
</evidence>
<dbReference type="GO" id="GO:0016740">
    <property type="term" value="F:transferase activity"/>
    <property type="evidence" value="ECO:0007669"/>
    <property type="project" value="UniProtKB-KW"/>
</dbReference>